<feature type="signal peptide" evidence="1">
    <location>
        <begin position="1"/>
        <end position="27"/>
    </location>
</feature>
<reference evidence="2" key="1">
    <citation type="submission" date="2016-01" db="EMBL/GenBank/DDBJ databases">
        <title>Reference transcriptome for the parasite Schistocephalus solidus: insights into the molecular evolution of parasitism.</title>
        <authorList>
            <person name="Hebert F.O."/>
            <person name="Grambauer S."/>
            <person name="Barber I."/>
            <person name="Landry C.R."/>
            <person name="Aubin-Horth N."/>
        </authorList>
    </citation>
    <scope>NUCLEOTIDE SEQUENCE</scope>
</reference>
<name>A0A0X3PYQ4_SCHSO</name>
<keyword evidence="1" id="KW-0732">Signal</keyword>
<gene>
    <name evidence="2" type="ORF">TR149278</name>
</gene>
<protein>
    <submittedName>
        <fullName evidence="2">Uncharacterized protein</fullName>
    </submittedName>
</protein>
<sequence length="482" mass="55445">GGALVLITMQMIVFLVILACNILQCYANSDEGGCFIRKKVYQSEENSIVLNFLAQRTVQFLQIDDEVFYVDSPNCRNLRTNESIVCSSEIQNQIEKLRILLPNLDQYNELKTFWAVGGSLEGITFRTYSQPLDIRAADIFLDRSRVIHEHCAVGNEHNLQWRIIENMKRPPLIDCWQNGRRICVCYEHQGEFSACNYTKYRQVSEIIINAQKEENMVDNYVCKINGGTTLSQTIYWEVSDSDTCPLAGNAFAGPLSVNEHSPDIEFDDTPLDAEAMVEQIIEHPYSIETEPDAAPLDAESMVEQLIEHPHSLGAPSMNTDQLNGYETSIERHCNWRLIKRKGKVMTIYDGPCSNMQNMTDFTLPMPESAVSMSKGHFIYHDFDKIRTPKDALIYWIIDTIAYKISSFYCVDDQRIICSSNASENKCNLQMFDDIAVYVHKVERTDAKVESVQCVLNDKYESRKSVTWDYDYFPHNERLHRHH</sequence>
<proteinExistence type="predicted"/>
<feature type="chain" id="PRO_5007051375" evidence="1">
    <location>
        <begin position="28"/>
        <end position="482"/>
    </location>
</feature>
<evidence type="ECO:0000256" key="1">
    <source>
        <dbReference type="SAM" id="SignalP"/>
    </source>
</evidence>
<organism evidence="2">
    <name type="scientific">Schistocephalus solidus</name>
    <name type="common">Tapeworm</name>
    <dbReference type="NCBI Taxonomy" id="70667"/>
    <lineage>
        <taxon>Eukaryota</taxon>
        <taxon>Metazoa</taxon>
        <taxon>Spiralia</taxon>
        <taxon>Lophotrochozoa</taxon>
        <taxon>Platyhelminthes</taxon>
        <taxon>Cestoda</taxon>
        <taxon>Eucestoda</taxon>
        <taxon>Diphyllobothriidea</taxon>
        <taxon>Diphyllobothriidae</taxon>
        <taxon>Schistocephalus</taxon>
    </lineage>
</organism>
<feature type="non-terminal residue" evidence="2">
    <location>
        <position position="1"/>
    </location>
</feature>
<dbReference type="EMBL" id="GEEE01006192">
    <property type="protein sequence ID" value="JAP57033.1"/>
    <property type="molecule type" value="Transcribed_RNA"/>
</dbReference>
<evidence type="ECO:0000313" key="2">
    <source>
        <dbReference type="EMBL" id="JAP57033.1"/>
    </source>
</evidence>
<accession>A0A0X3PYQ4</accession>
<dbReference type="AlphaFoldDB" id="A0A0X3PYQ4"/>